<dbReference type="AlphaFoldDB" id="A0A7S4D8Y0"/>
<evidence type="ECO:0000313" key="2">
    <source>
        <dbReference type="EMBL" id="CAE0635273.1"/>
    </source>
</evidence>
<proteinExistence type="predicted"/>
<name>A0A7S4D8Y0_HETAK</name>
<gene>
    <name evidence="2" type="ORF">HAKA00212_LOCUS14014</name>
</gene>
<accession>A0A7S4D8Y0</accession>
<evidence type="ECO:0000256" key="1">
    <source>
        <dbReference type="SAM" id="MobiDB-lite"/>
    </source>
</evidence>
<sequence length="534" mass="51693">MANQKLLTQQRHLKKRFLVLRYQLVPVLQGLTWLNLGIPAPQLLDHTLTAWLVAACLVKASSLKAVSSETKTTGASGSYFVSMAGGSLPVATNTAAPVSAAPALTTPAPAPGAATVVANVAKPQSSAAEAPAGTGAGAGTYYLAGFGSASSSMKASSLKAVSSETKSTGVSGSYFDSMAGGNLPVASAAAAPVSVPAFSAPALAPAAAVAATGAKPGRSASESPAGASTIAGSSYLGGLGSAGFSVKTSSLKAVSSETKTTGASGSYFDTMAGGGMPVAAAAAAPVSAPAFTSPASAPVAVAVAPVVKPESSASEAPAGAGAAGSYLTGFGSAGSSVKASGLKRLSSDTKTIGASGSYFNMMAGGSMSVAAPAPAPATATASPVPKPKPSTSEAPAGASAAGSYLAGVGSTGSSVKASSLKAVASETKTTGASGSYFDSIGGSVFSTAPSTDDSIRLAPLAVSAVSANAAAKTSNGKEAPAPPREVVYEEISFVWDTRALKRGLAALVAAGLGYQFLRTAFDVVAEQFAQGPPF</sequence>
<reference evidence="2" key="1">
    <citation type="submission" date="2021-01" db="EMBL/GenBank/DDBJ databases">
        <authorList>
            <person name="Corre E."/>
            <person name="Pelletier E."/>
            <person name="Niang G."/>
            <person name="Scheremetjew M."/>
            <person name="Finn R."/>
            <person name="Kale V."/>
            <person name="Holt S."/>
            <person name="Cochrane G."/>
            <person name="Meng A."/>
            <person name="Brown T."/>
            <person name="Cohen L."/>
        </authorList>
    </citation>
    <scope>NUCLEOTIDE SEQUENCE</scope>
    <source>
        <strain evidence="2">CCMP3107</strain>
    </source>
</reference>
<dbReference type="EMBL" id="HBIU01030374">
    <property type="protein sequence ID" value="CAE0635273.1"/>
    <property type="molecule type" value="Transcribed_RNA"/>
</dbReference>
<feature type="region of interest" description="Disordered" evidence="1">
    <location>
        <begin position="372"/>
        <end position="397"/>
    </location>
</feature>
<protein>
    <submittedName>
        <fullName evidence="2">Uncharacterized protein</fullName>
    </submittedName>
</protein>
<organism evidence="2">
    <name type="scientific">Heterosigma akashiwo</name>
    <name type="common">Chromophytic alga</name>
    <name type="synonym">Heterosigma carterae</name>
    <dbReference type="NCBI Taxonomy" id="2829"/>
    <lineage>
        <taxon>Eukaryota</taxon>
        <taxon>Sar</taxon>
        <taxon>Stramenopiles</taxon>
        <taxon>Ochrophyta</taxon>
        <taxon>Raphidophyceae</taxon>
        <taxon>Chattonellales</taxon>
        <taxon>Chattonellaceae</taxon>
        <taxon>Heterosigma</taxon>
    </lineage>
</organism>